<gene>
    <name evidence="1" type="ORF">ACFFGG_10825</name>
</gene>
<accession>A0ABV6PT79</accession>
<comment type="caution">
    <text evidence="1">The sequence shown here is derived from an EMBL/GenBank/DDBJ whole genome shotgun (WGS) entry which is preliminary data.</text>
</comment>
<dbReference type="RefSeq" id="WP_377482934.1">
    <property type="nucleotide sequence ID" value="NZ_JBHLTN010000018.1"/>
</dbReference>
<evidence type="ECO:0000313" key="1">
    <source>
        <dbReference type="EMBL" id="MFC0593051.1"/>
    </source>
</evidence>
<sequence>MTTGDAWRYCAHLDNPEAVKQLVQAVLTAHATIVQAQTSADPEDFATALDWDAVRGELHHALRAVGHPAGD</sequence>
<organism evidence="1 2">
    <name type="scientific">Ottowia pentelensis</name>
    <dbReference type="NCBI Taxonomy" id="511108"/>
    <lineage>
        <taxon>Bacteria</taxon>
        <taxon>Pseudomonadati</taxon>
        <taxon>Pseudomonadota</taxon>
        <taxon>Betaproteobacteria</taxon>
        <taxon>Burkholderiales</taxon>
        <taxon>Comamonadaceae</taxon>
        <taxon>Ottowia</taxon>
    </lineage>
</organism>
<proteinExistence type="predicted"/>
<evidence type="ECO:0000313" key="2">
    <source>
        <dbReference type="Proteomes" id="UP001589834"/>
    </source>
</evidence>
<dbReference type="Proteomes" id="UP001589834">
    <property type="component" value="Unassembled WGS sequence"/>
</dbReference>
<keyword evidence="2" id="KW-1185">Reference proteome</keyword>
<reference evidence="1 2" key="1">
    <citation type="submission" date="2024-09" db="EMBL/GenBank/DDBJ databases">
        <authorList>
            <person name="Sun Q."/>
            <person name="Mori K."/>
        </authorList>
    </citation>
    <scope>NUCLEOTIDE SEQUENCE [LARGE SCALE GENOMIC DNA]</scope>
    <source>
        <strain evidence="1 2">NCAIM B.02336</strain>
    </source>
</reference>
<dbReference type="EMBL" id="JBHLTN010000018">
    <property type="protein sequence ID" value="MFC0593051.1"/>
    <property type="molecule type" value="Genomic_DNA"/>
</dbReference>
<name>A0ABV6PT79_9BURK</name>
<protein>
    <submittedName>
        <fullName evidence="1">Uncharacterized protein</fullName>
    </submittedName>
</protein>